<comment type="caution">
    <text evidence="1">The sequence shown here is derived from an EMBL/GenBank/DDBJ whole genome shotgun (WGS) entry which is preliminary data.</text>
</comment>
<protein>
    <submittedName>
        <fullName evidence="1">Uncharacterized protein</fullName>
    </submittedName>
</protein>
<evidence type="ECO:0000313" key="1">
    <source>
        <dbReference type="EMBL" id="KAK7363551.1"/>
    </source>
</evidence>
<gene>
    <name evidence="1" type="ORF">VNO77_05697</name>
</gene>
<name>A0AAN9N0W0_CANGL</name>
<dbReference type="Proteomes" id="UP001367508">
    <property type="component" value="Unassembled WGS sequence"/>
</dbReference>
<organism evidence="1 2">
    <name type="scientific">Canavalia gladiata</name>
    <name type="common">Sword bean</name>
    <name type="synonym">Dolichos gladiatus</name>
    <dbReference type="NCBI Taxonomy" id="3824"/>
    <lineage>
        <taxon>Eukaryota</taxon>
        <taxon>Viridiplantae</taxon>
        <taxon>Streptophyta</taxon>
        <taxon>Embryophyta</taxon>
        <taxon>Tracheophyta</taxon>
        <taxon>Spermatophyta</taxon>
        <taxon>Magnoliopsida</taxon>
        <taxon>eudicotyledons</taxon>
        <taxon>Gunneridae</taxon>
        <taxon>Pentapetalae</taxon>
        <taxon>rosids</taxon>
        <taxon>fabids</taxon>
        <taxon>Fabales</taxon>
        <taxon>Fabaceae</taxon>
        <taxon>Papilionoideae</taxon>
        <taxon>50 kb inversion clade</taxon>
        <taxon>NPAAA clade</taxon>
        <taxon>indigoferoid/millettioid clade</taxon>
        <taxon>Phaseoleae</taxon>
        <taxon>Canavalia</taxon>
    </lineage>
</organism>
<dbReference type="EMBL" id="JAYMYQ010000001">
    <property type="protein sequence ID" value="KAK7363551.1"/>
    <property type="molecule type" value="Genomic_DNA"/>
</dbReference>
<proteinExistence type="predicted"/>
<evidence type="ECO:0000313" key="2">
    <source>
        <dbReference type="Proteomes" id="UP001367508"/>
    </source>
</evidence>
<accession>A0AAN9N0W0</accession>
<reference evidence="1 2" key="1">
    <citation type="submission" date="2024-01" db="EMBL/GenBank/DDBJ databases">
        <title>The genomes of 5 underutilized Papilionoideae crops provide insights into root nodulation and disease resistanc.</title>
        <authorList>
            <person name="Jiang F."/>
        </authorList>
    </citation>
    <scope>NUCLEOTIDE SEQUENCE [LARGE SCALE GENOMIC DNA]</scope>
    <source>
        <strain evidence="1">LVBAO_FW01</strain>
        <tissue evidence="1">Leaves</tissue>
    </source>
</reference>
<dbReference type="AlphaFoldDB" id="A0AAN9N0W0"/>
<sequence length="88" mass="9751">MAPPANLREIGLEGFALIDKLYGAPEAPRTRRGVFPARQGRWVVQVPNDEMEELSLNSNEVAARFGGIIAVNYFKGKQQIRCGRPIPT</sequence>
<keyword evidence="2" id="KW-1185">Reference proteome</keyword>